<dbReference type="AlphaFoldDB" id="A0A6J4SAD2"/>
<proteinExistence type="predicted"/>
<reference evidence="1" key="1">
    <citation type="submission" date="2020-02" db="EMBL/GenBank/DDBJ databases">
        <authorList>
            <person name="Meier V. D."/>
        </authorList>
    </citation>
    <scope>NUCLEOTIDE SEQUENCE</scope>
    <source>
        <strain evidence="1">AVDCRST_MAG96</strain>
    </source>
</reference>
<sequence length="56" mass="6659">MVPIKNLLLRVALIGFENRLLLNRQHFQIHQQLTFLSQNENFKVKSLAGQWRKATR</sequence>
<dbReference type="EMBL" id="CADCVN010000501">
    <property type="protein sequence ID" value="CAA9487380.1"/>
    <property type="molecule type" value="Genomic_DNA"/>
</dbReference>
<evidence type="ECO:0000313" key="1">
    <source>
        <dbReference type="EMBL" id="CAA9487380.1"/>
    </source>
</evidence>
<organism evidence="1">
    <name type="scientific">uncultured Segetibacter sp</name>
    <dbReference type="NCBI Taxonomy" id="481133"/>
    <lineage>
        <taxon>Bacteria</taxon>
        <taxon>Pseudomonadati</taxon>
        <taxon>Bacteroidota</taxon>
        <taxon>Chitinophagia</taxon>
        <taxon>Chitinophagales</taxon>
        <taxon>Chitinophagaceae</taxon>
        <taxon>Segetibacter</taxon>
        <taxon>environmental samples</taxon>
    </lineage>
</organism>
<name>A0A6J4SAD2_9BACT</name>
<gene>
    <name evidence="1" type="ORF">AVDCRST_MAG96-1333</name>
</gene>
<accession>A0A6J4SAD2</accession>
<protein>
    <submittedName>
        <fullName evidence="1">Uncharacterized protein</fullName>
    </submittedName>
</protein>